<dbReference type="Ensembl" id="ENSPKIT00000014651.1">
    <property type="protein sequence ID" value="ENSPKIP00000033757.1"/>
    <property type="gene ID" value="ENSPKIG00000013348.1"/>
</dbReference>
<dbReference type="GO" id="GO:0016579">
    <property type="term" value="P:protein deubiquitination"/>
    <property type="evidence" value="ECO:0007669"/>
    <property type="project" value="InterPro"/>
</dbReference>
<proteinExistence type="predicted"/>
<protein>
    <recommendedName>
        <fullName evidence="1">USP domain-containing protein</fullName>
    </recommendedName>
</protein>
<evidence type="ECO:0000259" key="1">
    <source>
        <dbReference type="PROSITE" id="PS50235"/>
    </source>
</evidence>
<dbReference type="STRING" id="1676925.ENSPKIP00000033757"/>
<organism evidence="2 3">
    <name type="scientific">Paramormyrops kingsleyae</name>
    <dbReference type="NCBI Taxonomy" id="1676925"/>
    <lineage>
        <taxon>Eukaryota</taxon>
        <taxon>Metazoa</taxon>
        <taxon>Chordata</taxon>
        <taxon>Craniata</taxon>
        <taxon>Vertebrata</taxon>
        <taxon>Euteleostomi</taxon>
        <taxon>Actinopterygii</taxon>
        <taxon>Neopterygii</taxon>
        <taxon>Teleostei</taxon>
        <taxon>Osteoglossocephala</taxon>
        <taxon>Osteoglossomorpha</taxon>
        <taxon>Osteoglossiformes</taxon>
        <taxon>Mormyridae</taxon>
        <taxon>Paramormyrops</taxon>
    </lineage>
</organism>
<evidence type="ECO:0000313" key="2">
    <source>
        <dbReference type="Ensembl" id="ENSPKIP00000033757.1"/>
    </source>
</evidence>
<dbReference type="PROSITE" id="PS50235">
    <property type="entry name" value="USP_3"/>
    <property type="match status" value="1"/>
</dbReference>
<sequence>FSEDEMNNMTVTELKTKIAQKLAFMAYYGLQNLRATCYLNAVLQTLFMTKQFREAVERWESDSANLSSWSTINKIKFRSYFYLKLEIVKDGGA</sequence>
<feature type="domain" description="USP" evidence="1">
    <location>
        <begin position="28"/>
        <end position="93"/>
    </location>
</feature>
<keyword evidence="3" id="KW-1185">Reference proteome</keyword>
<dbReference type="Proteomes" id="UP000261540">
    <property type="component" value="Unplaced"/>
</dbReference>
<reference evidence="2" key="1">
    <citation type="submission" date="2025-08" db="UniProtKB">
        <authorList>
            <consortium name="Ensembl"/>
        </authorList>
    </citation>
    <scope>IDENTIFICATION</scope>
</reference>
<dbReference type="GO" id="GO:0004843">
    <property type="term" value="F:cysteine-type deubiquitinase activity"/>
    <property type="evidence" value="ECO:0007669"/>
    <property type="project" value="InterPro"/>
</dbReference>
<evidence type="ECO:0000313" key="3">
    <source>
        <dbReference type="Proteomes" id="UP000261540"/>
    </source>
</evidence>
<dbReference type="InterPro" id="IPR001394">
    <property type="entry name" value="Peptidase_C19_UCH"/>
</dbReference>
<reference evidence="2" key="2">
    <citation type="submission" date="2025-09" db="UniProtKB">
        <authorList>
            <consortium name="Ensembl"/>
        </authorList>
    </citation>
    <scope>IDENTIFICATION</scope>
</reference>
<accession>A0A3B3SSR8</accession>
<name>A0A3B3SSR8_9TELE</name>
<dbReference type="Pfam" id="PF00443">
    <property type="entry name" value="UCH"/>
    <property type="match status" value="1"/>
</dbReference>
<dbReference type="InterPro" id="IPR038765">
    <property type="entry name" value="Papain-like_cys_pep_sf"/>
</dbReference>
<dbReference type="Gene3D" id="3.90.70.10">
    <property type="entry name" value="Cysteine proteinases"/>
    <property type="match status" value="1"/>
</dbReference>
<dbReference type="SUPFAM" id="SSF54001">
    <property type="entry name" value="Cysteine proteinases"/>
    <property type="match status" value="1"/>
</dbReference>
<dbReference type="AlphaFoldDB" id="A0A3B3SSR8"/>
<dbReference type="InterPro" id="IPR028889">
    <property type="entry name" value="USP"/>
</dbReference>